<keyword evidence="7" id="KW-1185">Reference proteome</keyword>
<dbReference type="Pfam" id="PF00685">
    <property type="entry name" value="Sulfotransfer_1"/>
    <property type="match status" value="1"/>
</dbReference>
<dbReference type="SUPFAM" id="SSF52540">
    <property type="entry name" value="P-loop containing nucleoside triphosphate hydrolases"/>
    <property type="match status" value="1"/>
</dbReference>
<feature type="compositionally biased region" description="Basic residues" evidence="4">
    <location>
        <begin position="10"/>
        <end position="22"/>
    </location>
</feature>
<dbReference type="Gene3D" id="3.40.50.300">
    <property type="entry name" value="P-loop containing nucleotide triphosphate hydrolases"/>
    <property type="match status" value="1"/>
</dbReference>
<name>A0A4U6UUR9_SETVI</name>
<evidence type="ECO:0000313" key="6">
    <source>
        <dbReference type="EMBL" id="TKW18994.1"/>
    </source>
</evidence>
<dbReference type="EMBL" id="CM016556">
    <property type="protein sequence ID" value="TKW18994.1"/>
    <property type="molecule type" value="Genomic_DNA"/>
</dbReference>
<dbReference type="Proteomes" id="UP000298652">
    <property type="component" value="Chromosome 5"/>
</dbReference>
<feature type="region of interest" description="Disordered" evidence="4">
    <location>
        <begin position="1"/>
        <end position="22"/>
    </location>
</feature>
<dbReference type="EC" id="2.8.2.-" evidence="3"/>
<evidence type="ECO:0000259" key="5">
    <source>
        <dbReference type="Pfam" id="PF00685"/>
    </source>
</evidence>
<sequence length="146" mass="16445">MAAGGGGRAGTRKGRGGPKHQRERANYEFGNHLLLFHHPPLLFHHPQEMVPFIEFPRDDSGLTYLETVLSPKLLSTHMPLSLFPKSIVSCGCRAVYMCREPKDAFVSRWHFDNKGVGDWVKRMTEDTGRKLDCIVEEKLKGSGLVL</sequence>
<dbReference type="Gramene" id="TKW18994">
    <property type="protein sequence ID" value="TKW18994"/>
    <property type="gene ID" value="SEVIR_5G469000v2"/>
</dbReference>
<evidence type="ECO:0000256" key="4">
    <source>
        <dbReference type="SAM" id="MobiDB-lite"/>
    </source>
</evidence>
<protein>
    <recommendedName>
        <fullName evidence="3">Sulfotransferase</fullName>
        <ecNumber evidence="3">2.8.2.-</ecNumber>
    </recommendedName>
</protein>
<evidence type="ECO:0000256" key="2">
    <source>
        <dbReference type="ARBA" id="ARBA00022679"/>
    </source>
</evidence>
<evidence type="ECO:0000256" key="3">
    <source>
        <dbReference type="RuleBase" id="RU361155"/>
    </source>
</evidence>
<reference evidence="6" key="1">
    <citation type="submission" date="2019-03" db="EMBL/GenBank/DDBJ databases">
        <title>WGS assembly of Setaria viridis.</title>
        <authorList>
            <person name="Huang P."/>
            <person name="Jenkins J."/>
            <person name="Grimwood J."/>
            <person name="Barry K."/>
            <person name="Healey A."/>
            <person name="Mamidi S."/>
            <person name="Sreedasyam A."/>
            <person name="Shu S."/>
            <person name="Feldman M."/>
            <person name="Wu J."/>
            <person name="Yu Y."/>
            <person name="Chen C."/>
            <person name="Johnson J."/>
            <person name="Rokhsar D."/>
            <person name="Baxter I."/>
            <person name="Schmutz J."/>
            <person name="Brutnell T."/>
            <person name="Kellogg E."/>
        </authorList>
    </citation>
    <scope>NUCLEOTIDE SEQUENCE [LARGE SCALE GENOMIC DNA]</scope>
</reference>
<keyword evidence="2 3" id="KW-0808">Transferase</keyword>
<proteinExistence type="inferred from homology"/>
<comment type="similarity">
    <text evidence="1 3">Belongs to the sulfotransferase 1 family.</text>
</comment>
<dbReference type="GO" id="GO:0008146">
    <property type="term" value="F:sulfotransferase activity"/>
    <property type="evidence" value="ECO:0007669"/>
    <property type="project" value="InterPro"/>
</dbReference>
<evidence type="ECO:0000313" key="7">
    <source>
        <dbReference type="Proteomes" id="UP000298652"/>
    </source>
</evidence>
<dbReference type="AlphaFoldDB" id="A0A4U6UUR9"/>
<evidence type="ECO:0000256" key="1">
    <source>
        <dbReference type="ARBA" id="ARBA00005771"/>
    </source>
</evidence>
<dbReference type="PANTHER" id="PTHR11783">
    <property type="entry name" value="SULFOTRANSFERASE SULT"/>
    <property type="match status" value="1"/>
</dbReference>
<feature type="domain" description="Sulfotransferase" evidence="5">
    <location>
        <begin position="40"/>
        <end position="113"/>
    </location>
</feature>
<accession>A0A4U6UUR9</accession>
<dbReference type="InterPro" id="IPR027417">
    <property type="entry name" value="P-loop_NTPase"/>
</dbReference>
<gene>
    <name evidence="6" type="ORF">SEVIR_5G469000v2</name>
</gene>
<organism evidence="6 7">
    <name type="scientific">Setaria viridis</name>
    <name type="common">Green bristlegrass</name>
    <name type="synonym">Setaria italica subsp. viridis</name>
    <dbReference type="NCBI Taxonomy" id="4556"/>
    <lineage>
        <taxon>Eukaryota</taxon>
        <taxon>Viridiplantae</taxon>
        <taxon>Streptophyta</taxon>
        <taxon>Embryophyta</taxon>
        <taxon>Tracheophyta</taxon>
        <taxon>Spermatophyta</taxon>
        <taxon>Magnoliopsida</taxon>
        <taxon>Liliopsida</taxon>
        <taxon>Poales</taxon>
        <taxon>Poaceae</taxon>
        <taxon>PACMAD clade</taxon>
        <taxon>Panicoideae</taxon>
        <taxon>Panicodae</taxon>
        <taxon>Paniceae</taxon>
        <taxon>Cenchrinae</taxon>
        <taxon>Setaria</taxon>
    </lineage>
</organism>
<dbReference type="InterPro" id="IPR000863">
    <property type="entry name" value="Sulfotransferase_dom"/>
</dbReference>